<organism evidence="1 2">
    <name type="scientific">Zea mays</name>
    <name type="common">Maize</name>
    <dbReference type="NCBI Taxonomy" id="4577"/>
    <lineage>
        <taxon>Eukaryota</taxon>
        <taxon>Viridiplantae</taxon>
        <taxon>Streptophyta</taxon>
        <taxon>Embryophyta</taxon>
        <taxon>Tracheophyta</taxon>
        <taxon>Spermatophyta</taxon>
        <taxon>Magnoliopsida</taxon>
        <taxon>Liliopsida</taxon>
        <taxon>Poales</taxon>
        <taxon>Poaceae</taxon>
        <taxon>PACMAD clade</taxon>
        <taxon>Panicoideae</taxon>
        <taxon>Andropogonodae</taxon>
        <taxon>Andropogoneae</taxon>
        <taxon>Tripsacinae</taxon>
        <taxon>Zea</taxon>
    </lineage>
</organism>
<accession>A0A3L6ES98</accession>
<protein>
    <submittedName>
        <fullName evidence="1">Uncharacterized protein</fullName>
    </submittedName>
</protein>
<name>A0A3L6ES98_MAIZE</name>
<evidence type="ECO:0000313" key="1">
    <source>
        <dbReference type="EMBL" id="PWZ23569.1"/>
    </source>
</evidence>
<proteinExistence type="predicted"/>
<dbReference type="EMBL" id="NCVQ01000006">
    <property type="protein sequence ID" value="PWZ23569.1"/>
    <property type="molecule type" value="Genomic_DNA"/>
</dbReference>
<gene>
    <name evidence="1" type="ORF">Zm00014a_012219</name>
</gene>
<dbReference type="Proteomes" id="UP000251960">
    <property type="component" value="Chromosome 5"/>
</dbReference>
<sequence>MDIMLFRNFRHT</sequence>
<comment type="caution">
    <text evidence="1">The sequence shown here is derived from an EMBL/GenBank/DDBJ whole genome shotgun (WGS) entry which is preliminary data.</text>
</comment>
<evidence type="ECO:0000313" key="2">
    <source>
        <dbReference type="Proteomes" id="UP000251960"/>
    </source>
</evidence>
<reference evidence="1 2" key="1">
    <citation type="journal article" date="2018" name="Nat. Genet.">
        <title>Extensive intraspecific gene order and gene structural variations between Mo17 and other maize genomes.</title>
        <authorList>
            <person name="Sun S."/>
            <person name="Zhou Y."/>
            <person name="Chen J."/>
            <person name="Shi J."/>
            <person name="Zhao H."/>
            <person name="Zhao H."/>
            <person name="Song W."/>
            <person name="Zhang M."/>
            <person name="Cui Y."/>
            <person name="Dong X."/>
            <person name="Liu H."/>
            <person name="Ma X."/>
            <person name="Jiao Y."/>
            <person name="Wang B."/>
            <person name="Wei X."/>
            <person name="Stein J.C."/>
            <person name="Glaubitz J.C."/>
            <person name="Lu F."/>
            <person name="Yu G."/>
            <person name="Liang C."/>
            <person name="Fengler K."/>
            <person name="Li B."/>
            <person name="Rafalski A."/>
            <person name="Schnable P.S."/>
            <person name="Ware D.H."/>
            <person name="Buckler E.S."/>
            <person name="Lai J."/>
        </authorList>
    </citation>
    <scope>NUCLEOTIDE SEQUENCE [LARGE SCALE GENOMIC DNA]</scope>
    <source>
        <strain evidence="2">cv. Missouri 17</strain>
        <tissue evidence="1">Seedling</tissue>
    </source>
</reference>